<dbReference type="PANTHER" id="PTHR24201">
    <property type="entry name" value="ANK_REP_REGION DOMAIN-CONTAINING PROTEIN"/>
    <property type="match status" value="1"/>
</dbReference>
<evidence type="ECO:0000313" key="6">
    <source>
        <dbReference type="Proteomes" id="UP000253551"/>
    </source>
</evidence>
<feature type="coiled-coil region" evidence="4">
    <location>
        <begin position="240"/>
        <end position="283"/>
    </location>
</feature>
<protein>
    <submittedName>
        <fullName evidence="5">Uncharacterized protein</fullName>
    </submittedName>
</protein>
<dbReference type="SUPFAM" id="SSF48403">
    <property type="entry name" value="Ankyrin repeat"/>
    <property type="match status" value="1"/>
</dbReference>
<dbReference type="Proteomes" id="UP000253551">
    <property type="component" value="Unassembled WGS sequence"/>
</dbReference>
<keyword evidence="4" id="KW-0175">Coiled coil</keyword>
<keyword evidence="6" id="KW-1185">Reference proteome</keyword>
<reference evidence="5 6" key="1">
    <citation type="journal article" date="2018" name="G3 (Bethesda)">
        <title>Phylogenetic and Phylogenomic Definition of Rhizopus Species.</title>
        <authorList>
            <person name="Gryganskyi A.P."/>
            <person name="Golan J."/>
            <person name="Dolatabadi S."/>
            <person name="Mondo S."/>
            <person name="Robb S."/>
            <person name="Idnurm A."/>
            <person name="Muszewska A."/>
            <person name="Steczkiewicz K."/>
            <person name="Masonjones S."/>
            <person name="Liao H.L."/>
            <person name="Gajdeczka M.T."/>
            <person name="Anike F."/>
            <person name="Vuek A."/>
            <person name="Anishchenko I.M."/>
            <person name="Voigt K."/>
            <person name="de Hoog G.S."/>
            <person name="Smith M.E."/>
            <person name="Heitman J."/>
            <person name="Vilgalys R."/>
            <person name="Stajich J.E."/>
        </authorList>
    </citation>
    <scope>NUCLEOTIDE SEQUENCE [LARGE SCALE GENOMIC DNA]</scope>
    <source>
        <strain evidence="5 6">LSU 92-RS-03</strain>
    </source>
</reference>
<evidence type="ECO:0000256" key="3">
    <source>
        <dbReference type="PROSITE-ProRule" id="PRU00023"/>
    </source>
</evidence>
<name>A0A367KN49_RHIST</name>
<comment type="caution">
    <text evidence="5">The sequence shown here is derived from an EMBL/GenBank/DDBJ whole genome shotgun (WGS) entry which is preliminary data.</text>
</comment>
<dbReference type="PROSITE" id="PS50088">
    <property type="entry name" value="ANK_REPEAT"/>
    <property type="match status" value="1"/>
</dbReference>
<dbReference type="EMBL" id="PJQM01000978">
    <property type="protein sequence ID" value="RCI03550.1"/>
    <property type="molecule type" value="Genomic_DNA"/>
</dbReference>
<feature type="repeat" description="ANK" evidence="3">
    <location>
        <begin position="130"/>
        <end position="164"/>
    </location>
</feature>
<dbReference type="Pfam" id="PF12796">
    <property type="entry name" value="Ank_2"/>
    <property type="match status" value="1"/>
</dbReference>
<dbReference type="Gene3D" id="1.25.40.20">
    <property type="entry name" value="Ankyrin repeat-containing domain"/>
    <property type="match status" value="2"/>
</dbReference>
<keyword evidence="1" id="KW-0677">Repeat</keyword>
<dbReference type="STRING" id="4846.A0A367KN49"/>
<dbReference type="OrthoDB" id="194358at2759"/>
<gene>
    <name evidence="5" type="ORF">CU098_010748</name>
</gene>
<proteinExistence type="predicted"/>
<evidence type="ECO:0000256" key="1">
    <source>
        <dbReference type="ARBA" id="ARBA00022737"/>
    </source>
</evidence>
<dbReference type="SMART" id="SM00248">
    <property type="entry name" value="ANK"/>
    <property type="match status" value="4"/>
</dbReference>
<dbReference type="PROSITE" id="PS50297">
    <property type="entry name" value="ANK_REP_REGION"/>
    <property type="match status" value="1"/>
</dbReference>
<evidence type="ECO:0000256" key="4">
    <source>
        <dbReference type="SAM" id="Coils"/>
    </source>
</evidence>
<dbReference type="InterPro" id="IPR050776">
    <property type="entry name" value="Ank_Repeat/CDKN_Inhibitor"/>
</dbReference>
<evidence type="ECO:0000256" key="2">
    <source>
        <dbReference type="ARBA" id="ARBA00023043"/>
    </source>
</evidence>
<dbReference type="InterPro" id="IPR002110">
    <property type="entry name" value="Ankyrin_rpt"/>
</dbReference>
<dbReference type="AlphaFoldDB" id="A0A367KN49"/>
<organism evidence="5 6">
    <name type="scientific">Rhizopus stolonifer</name>
    <name type="common">Rhizopus nigricans</name>
    <dbReference type="NCBI Taxonomy" id="4846"/>
    <lineage>
        <taxon>Eukaryota</taxon>
        <taxon>Fungi</taxon>
        <taxon>Fungi incertae sedis</taxon>
        <taxon>Mucoromycota</taxon>
        <taxon>Mucoromycotina</taxon>
        <taxon>Mucoromycetes</taxon>
        <taxon>Mucorales</taxon>
        <taxon>Mucorineae</taxon>
        <taxon>Rhizopodaceae</taxon>
        <taxon>Rhizopus</taxon>
    </lineage>
</organism>
<keyword evidence="2 3" id="KW-0040">ANK repeat</keyword>
<accession>A0A367KN49</accession>
<sequence length="423" mass="47917">MTHLADSCFVDIDLTEATTLEMERKPIITIWKAAQIGDVEALDYYLRTDPTLVDRRDPLTECTLLHLLLSNVAQPIRALELLLQYGADPNISNVYNIQAIHIAFLHLTDPLGAVSLLLSYHADPNARDGDGWSPLHYASRFCPDPKPLLKLLIGAGASLHATDVSRKSALFSLLAGGDHSETLDWLIHQGANCLLKGDFLDSQTRTTHEGTLVLQAAKYARLNSLRILIGVERWQVVLSRHELEEAIDLVRQQLLNQSEREQIEKLGLMIMILEDLIQKLNKRNTCEDGKRRSSCCKFCPKETDPFNPFEETSGMDTPPLNTVYMDQEQPFSQIYILNLFMAPDMKRYLQETPPSDDVYQMPVHITKLVLEARMSDDKEAYERLEKVRDYAQGMSGTEDPSAMIQAVNRLMHDDDELTNIINQ</sequence>
<evidence type="ECO:0000313" key="5">
    <source>
        <dbReference type="EMBL" id="RCI03550.1"/>
    </source>
</evidence>
<dbReference type="PANTHER" id="PTHR24201:SF15">
    <property type="entry name" value="ANKYRIN REPEAT DOMAIN-CONTAINING PROTEIN 66"/>
    <property type="match status" value="1"/>
</dbReference>
<dbReference type="InterPro" id="IPR036770">
    <property type="entry name" value="Ankyrin_rpt-contain_sf"/>
</dbReference>